<name>V6LCW5_9EUKA</name>
<evidence type="ECO:0000313" key="2">
    <source>
        <dbReference type="EMBL" id="EST42325.1"/>
    </source>
</evidence>
<protein>
    <submittedName>
        <fullName evidence="2">Uncharacterized protein</fullName>
    </submittedName>
</protein>
<proteinExistence type="predicted"/>
<evidence type="ECO:0000256" key="1">
    <source>
        <dbReference type="SAM" id="MobiDB-lite"/>
    </source>
</evidence>
<organism evidence="2">
    <name type="scientific">Spironucleus salmonicida</name>
    <dbReference type="NCBI Taxonomy" id="348837"/>
    <lineage>
        <taxon>Eukaryota</taxon>
        <taxon>Metamonada</taxon>
        <taxon>Diplomonadida</taxon>
        <taxon>Hexamitidae</taxon>
        <taxon>Hexamitinae</taxon>
        <taxon>Spironucleus</taxon>
    </lineage>
</organism>
<reference evidence="2" key="1">
    <citation type="journal article" date="2014" name="PLoS Genet.">
        <title>The Genome of Spironucleus salmonicida Highlights a Fish Pathogen Adapted to Fluctuating Environments.</title>
        <authorList>
            <person name="Xu F."/>
            <person name="Jerlstrom-Hultqvist J."/>
            <person name="Einarsson E."/>
            <person name="Astvaldsson A."/>
            <person name="Svard S.G."/>
            <person name="Andersson J.O."/>
        </authorList>
    </citation>
    <scope>NUCLEOTIDE SEQUENCE</scope>
</reference>
<feature type="region of interest" description="Disordered" evidence="1">
    <location>
        <begin position="163"/>
        <end position="182"/>
    </location>
</feature>
<accession>V6LCW5</accession>
<sequence>MTKTELSSLDYHQFYPVIYSASAFASNTADCTTCRQSYYDISNILNQTSSSLYHQKKHPKPEHITKHHFRQFFKSKRHLHNQRNEHLILQFTSILQINLDQNFTIFAIILRKNRRFPAWKLQNCKNQNWRHFAKLSPAGKNSNSSNRQMTPCALQFRTKIPASTGRKSAKTALSAPNSMERTPVEREFQRDFCVKSAEFLAQKYDFERQEKLSEAVAIRMKRWELWSVRSFGAQCVRIVEGSNMSFVRV</sequence>
<dbReference type="AlphaFoldDB" id="V6LCW5"/>
<gene>
    <name evidence="2" type="ORF">SS50377_ja065</name>
</gene>
<dbReference type="EMBL" id="KI546164">
    <property type="protein sequence ID" value="EST42325.1"/>
    <property type="molecule type" value="Genomic_DNA"/>
</dbReference>